<reference evidence="3 4" key="1">
    <citation type="submission" date="2018-06" db="EMBL/GenBank/DDBJ databases">
        <title>Natronomonas sp. F16-60 a new haloarchaeon isolated from a solar saltern of Isla Cristina, Huelva, Spain.</title>
        <authorList>
            <person name="Duran-Viseras A."/>
            <person name="Sanchez-Porro C."/>
            <person name="Ventosa A."/>
        </authorList>
    </citation>
    <scope>NUCLEOTIDE SEQUENCE [LARGE SCALE GENOMIC DNA]</scope>
    <source>
        <strain evidence="3 4">F16-60</strain>
    </source>
</reference>
<feature type="transmembrane region" description="Helical" evidence="2">
    <location>
        <begin position="25"/>
        <end position="44"/>
    </location>
</feature>
<sequence>MAPSLSAGLLVDVLATVLPRVAKIGLFIGLGVALADLLVSFGLLEKVTGLSRRLTGPANLPDEAGTAIVTTAASTTAGYGMLAEYRDEGRMDDRATLVAVTINTFFGFVQHVPTFYAPVLVPILGLRVGLAYVAARALVALVITLTGVAAGALLLDAPTGPPATAGADPTDAGETVEPDGGDPVATTEPPESTRARLLGAARTGAEKVRDVLPRLALVYALVVLATRFYDPANLTSLAGPLSTATGLPGAAVPVIAVFALDTTNGALVLAPLVRDGTFGARAAVATMLIGGIVSFAVSTFKRSIPFQYGIWGAEFGSKVVVVNTALKLVWIALAVTVVLYAPLPIP</sequence>
<dbReference type="PANTHER" id="PTHR38139:SF1">
    <property type="entry name" value="NUCLEOSIDE TRANSPORTER_FEOB GTPASE GATE DOMAIN-CONTAINING PROTEIN"/>
    <property type="match status" value="1"/>
</dbReference>
<feature type="transmembrane region" description="Helical" evidence="2">
    <location>
        <begin position="249"/>
        <end position="270"/>
    </location>
</feature>
<dbReference type="InParanoid" id="A0A554MYE9"/>
<accession>A0A554MYE9</accession>
<evidence type="ECO:0000313" key="3">
    <source>
        <dbReference type="EMBL" id="TSD09800.1"/>
    </source>
</evidence>
<comment type="caution">
    <text evidence="3">The sequence shown here is derived from an EMBL/GenBank/DDBJ whole genome shotgun (WGS) entry which is preliminary data.</text>
</comment>
<name>A0A554MYE9_9EURY</name>
<keyword evidence="2" id="KW-0472">Membrane</keyword>
<feature type="transmembrane region" description="Helical" evidence="2">
    <location>
        <begin position="95"/>
        <end position="113"/>
    </location>
</feature>
<gene>
    <name evidence="3" type="ORF">DP107_14190</name>
</gene>
<feature type="transmembrane region" description="Helical" evidence="2">
    <location>
        <begin position="320"/>
        <end position="343"/>
    </location>
</feature>
<evidence type="ECO:0000256" key="1">
    <source>
        <dbReference type="SAM" id="MobiDB-lite"/>
    </source>
</evidence>
<dbReference type="Proteomes" id="UP000319894">
    <property type="component" value="Unassembled WGS sequence"/>
</dbReference>
<dbReference type="PANTHER" id="PTHR38139">
    <property type="entry name" value="GATE DOMAIN-CONTAINING PROTEIN"/>
    <property type="match status" value="1"/>
</dbReference>
<feature type="transmembrane region" description="Helical" evidence="2">
    <location>
        <begin position="211"/>
        <end position="229"/>
    </location>
</feature>
<keyword evidence="2" id="KW-0812">Transmembrane</keyword>
<keyword evidence="2" id="KW-1133">Transmembrane helix</keyword>
<evidence type="ECO:0000256" key="2">
    <source>
        <dbReference type="SAM" id="Phobius"/>
    </source>
</evidence>
<dbReference type="RefSeq" id="WP_144262806.1">
    <property type="nucleotide sequence ID" value="NZ_QMDX01000010.1"/>
</dbReference>
<evidence type="ECO:0000313" key="4">
    <source>
        <dbReference type="Proteomes" id="UP000319894"/>
    </source>
</evidence>
<dbReference type="InterPro" id="IPR038880">
    <property type="entry name" value="MJ0871-like"/>
</dbReference>
<dbReference type="OrthoDB" id="51620at2157"/>
<feature type="transmembrane region" description="Helical" evidence="2">
    <location>
        <begin position="282"/>
        <end position="300"/>
    </location>
</feature>
<keyword evidence="4" id="KW-1185">Reference proteome</keyword>
<feature type="compositionally biased region" description="Low complexity" evidence="1">
    <location>
        <begin position="161"/>
        <end position="173"/>
    </location>
</feature>
<dbReference type="AlphaFoldDB" id="A0A554MYE9"/>
<feature type="region of interest" description="Disordered" evidence="1">
    <location>
        <begin position="161"/>
        <end position="192"/>
    </location>
</feature>
<feature type="transmembrane region" description="Helical" evidence="2">
    <location>
        <begin position="133"/>
        <end position="155"/>
    </location>
</feature>
<organism evidence="3 4">
    <name type="scientific">Haloglomus irregulare</name>
    <dbReference type="NCBI Taxonomy" id="2234134"/>
    <lineage>
        <taxon>Archaea</taxon>
        <taxon>Methanobacteriati</taxon>
        <taxon>Methanobacteriota</taxon>
        <taxon>Stenosarchaea group</taxon>
        <taxon>Halobacteria</taxon>
        <taxon>Halobacteriales</taxon>
        <taxon>Natronomonadaceae</taxon>
        <taxon>Haloglomus</taxon>
    </lineage>
</organism>
<dbReference type="EMBL" id="QMDX01000010">
    <property type="protein sequence ID" value="TSD09800.1"/>
    <property type="molecule type" value="Genomic_DNA"/>
</dbReference>
<proteinExistence type="predicted"/>
<protein>
    <submittedName>
        <fullName evidence="3">Nucleoside recognition protein</fullName>
    </submittedName>
</protein>